<accession>A0A8T3B4G0</accession>
<name>A0A8T3B4G0_DENNO</name>
<dbReference type="AlphaFoldDB" id="A0A8T3B4G0"/>
<reference evidence="1" key="1">
    <citation type="journal article" date="2022" name="Front. Genet.">
        <title>Chromosome-Scale Assembly of the Dendrobium nobile Genome Provides Insights Into the Molecular Mechanism of the Biosynthesis of the Medicinal Active Ingredient of Dendrobium.</title>
        <authorList>
            <person name="Xu Q."/>
            <person name="Niu S.-C."/>
            <person name="Li K.-L."/>
            <person name="Zheng P.-J."/>
            <person name="Zhang X.-J."/>
            <person name="Jia Y."/>
            <person name="Liu Y."/>
            <person name="Niu Y.-X."/>
            <person name="Yu L.-H."/>
            <person name="Chen D.-F."/>
            <person name="Zhang G.-Q."/>
        </authorList>
    </citation>
    <scope>NUCLEOTIDE SEQUENCE</scope>
    <source>
        <tissue evidence="1">Leaf</tissue>
    </source>
</reference>
<dbReference type="EMBL" id="JAGYWB010000011">
    <property type="protein sequence ID" value="KAI0504360.1"/>
    <property type="molecule type" value="Genomic_DNA"/>
</dbReference>
<organism evidence="1 2">
    <name type="scientific">Dendrobium nobile</name>
    <name type="common">Orchid</name>
    <dbReference type="NCBI Taxonomy" id="94219"/>
    <lineage>
        <taxon>Eukaryota</taxon>
        <taxon>Viridiplantae</taxon>
        <taxon>Streptophyta</taxon>
        <taxon>Embryophyta</taxon>
        <taxon>Tracheophyta</taxon>
        <taxon>Spermatophyta</taxon>
        <taxon>Magnoliopsida</taxon>
        <taxon>Liliopsida</taxon>
        <taxon>Asparagales</taxon>
        <taxon>Orchidaceae</taxon>
        <taxon>Epidendroideae</taxon>
        <taxon>Malaxideae</taxon>
        <taxon>Dendrobiinae</taxon>
        <taxon>Dendrobium</taxon>
    </lineage>
</organism>
<keyword evidence="2" id="KW-1185">Reference proteome</keyword>
<proteinExistence type="predicted"/>
<evidence type="ECO:0000313" key="2">
    <source>
        <dbReference type="Proteomes" id="UP000829196"/>
    </source>
</evidence>
<protein>
    <submittedName>
        <fullName evidence="1">Uncharacterized protein</fullName>
    </submittedName>
</protein>
<dbReference type="Proteomes" id="UP000829196">
    <property type="component" value="Unassembled WGS sequence"/>
</dbReference>
<gene>
    <name evidence="1" type="ORF">KFK09_015312</name>
</gene>
<evidence type="ECO:0000313" key="1">
    <source>
        <dbReference type="EMBL" id="KAI0504360.1"/>
    </source>
</evidence>
<comment type="caution">
    <text evidence="1">The sequence shown here is derived from an EMBL/GenBank/DDBJ whole genome shotgun (WGS) entry which is preliminary data.</text>
</comment>
<sequence length="67" mass="7497">MLVSTTALSSPFYSNFGRGMQVAMSDSKRCGVGTIGIEKYFLYNFPFHHHIIPPPSSFLELLGKESR</sequence>